<accession>A0A7X2PED6</accession>
<dbReference type="AlphaFoldDB" id="A0A7X2PED6"/>
<protein>
    <submittedName>
        <fullName evidence="1">Uncharacterized protein</fullName>
    </submittedName>
</protein>
<comment type="caution">
    <text evidence="1">The sequence shown here is derived from an EMBL/GenBank/DDBJ whole genome shotgun (WGS) entry which is preliminary data.</text>
</comment>
<evidence type="ECO:0000313" key="1">
    <source>
        <dbReference type="EMBL" id="MSU07349.1"/>
    </source>
</evidence>
<dbReference type="RefSeq" id="WP_154427022.1">
    <property type="nucleotide sequence ID" value="NZ_VUNN01000043.1"/>
</dbReference>
<proteinExistence type="predicted"/>
<gene>
    <name evidence="1" type="ORF">FYJ80_11390</name>
</gene>
<organism evidence="1 2">
    <name type="scientific">Bullifex porci</name>
    <dbReference type="NCBI Taxonomy" id="2606638"/>
    <lineage>
        <taxon>Bacteria</taxon>
        <taxon>Pseudomonadati</taxon>
        <taxon>Spirochaetota</taxon>
        <taxon>Spirochaetia</taxon>
        <taxon>Spirochaetales</taxon>
        <taxon>Spirochaetaceae</taxon>
        <taxon>Bullifex</taxon>
    </lineage>
</organism>
<dbReference type="Proteomes" id="UP000460549">
    <property type="component" value="Unassembled WGS sequence"/>
</dbReference>
<sequence length="197" mass="22992">MSIITKIMRERADCSKVIKSKYPGLPKYECPNLEVLKIIAFGSVYDESTCTISPYSYPSEENLAAANELIDLFDANSRLSLKINKTLDWVYTIEDARKFEENFEAFINSYALLNGEEHSPAFIISYLKNHNADLKNYNIVAEKTFRFSCWRKELDFTDKWSPNTKRVYYDVDIIPCNKNTFFKALEDCDSYIKNYQI</sequence>
<evidence type="ECO:0000313" key="2">
    <source>
        <dbReference type="Proteomes" id="UP000460549"/>
    </source>
</evidence>
<dbReference type="EMBL" id="VUNN01000043">
    <property type="protein sequence ID" value="MSU07349.1"/>
    <property type="molecule type" value="Genomic_DNA"/>
</dbReference>
<keyword evidence="2" id="KW-1185">Reference proteome</keyword>
<name>A0A7X2PED6_9SPIO</name>
<reference evidence="1 2" key="1">
    <citation type="submission" date="2019-08" db="EMBL/GenBank/DDBJ databases">
        <title>In-depth cultivation of the pig gut microbiome towards novel bacterial diversity and tailored functional studies.</title>
        <authorList>
            <person name="Wylensek D."/>
            <person name="Hitch T.C.A."/>
            <person name="Clavel T."/>
        </authorList>
    </citation>
    <scope>NUCLEOTIDE SEQUENCE [LARGE SCALE GENOMIC DNA]</scope>
    <source>
        <strain evidence="1 2">NM-380-WT-3C1</strain>
    </source>
</reference>